<evidence type="ECO:0000313" key="4">
    <source>
        <dbReference type="EMBL" id="KAK2624152.1"/>
    </source>
</evidence>
<dbReference type="SUPFAM" id="SSF47336">
    <property type="entry name" value="ACP-like"/>
    <property type="match status" value="1"/>
</dbReference>
<gene>
    <name evidence="4" type="ORF">QTJ16_006102</name>
</gene>
<dbReference type="Gene3D" id="1.10.1200.10">
    <property type="entry name" value="ACP-like"/>
    <property type="match status" value="1"/>
</dbReference>
<dbReference type="SMART" id="SM00822">
    <property type="entry name" value="PKS_KR"/>
    <property type="match status" value="1"/>
</dbReference>
<dbReference type="PANTHER" id="PTHR43775:SF13">
    <property type="entry name" value="POLYKETIDE SYNTHASE 1"/>
    <property type="match status" value="1"/>
</dbReference>
<accession>A0AAD9WA79</accession>
<dbReference type="Pfam" id="PF08659">
    <property type="entry name" value="KR"/>
    <property type="match status" value="1"/>
</dbReference>
<protein>
    <recommendedName>
        <fullName evidence="3">Carrier domain-containing protein</fullName>
    </recommendedName>
</protein>
<dbReference type="Pfam" id="PF23297">
    <property type="entry name" value="ACP_SdgA_C"/>
    <property type="match status" value="1"/>
</dbReference>
<dbReference type="SMART" id="SM00823">
    <property type="entry name" value="PKS_PP"/>
    <property type="match status" value="1"/>
</dbReference>
<evidence type="ECO:0000313" key="5">
    <source>
        <dbReference type="Proteomes" id="UP001285354"/>
    </source>
</evidence>
<dbReference type="Proteomes" id="UP001285354">
    <property type="component" value="Unassembled WGS sequence"/>
</dbReference>
<evidence type="ECO:0000259" key="3">
    <source>
        <dbReference type="PROSITE" id="PS50075"/>
    </source>
</evidence>
<sequence length="280" mass="29578">MTHSQWISVVSAKVSGAWNFHNALLNTPLSFFILLSSAAGTVGNRGQAAYAAANCFLNAFAQHRHTLGLPASSIDLAPVSDAGYLAEGSAERVAQIAGNLGSEMISEKEVLALIAAAVTGKIGNTCGGHCITGLKIASEAKDSLFWIEDAKFKHLKDKAEAEASELSASSPNAAVSLGAALEAAESSQQAIELICEGLMTKVSAVLMVPREEMDPSKAIVVYGLDSLVAIEIRNWITRELEASLQVLELLTSGSFWSLSEAVLAKSRLRTMFVGQNAEKK</sequence>
<dbReference type="InterPro" id="IPR020806">
    <property type="entry name" value="PKS_PP-bd"/>
</dbReference>
<reference evidence="4" key="1">
    <citation type="submission" date="2023-06" db="EMBL/GenBank/DDBJ databases">
        <title>Draft genome of Marssonina rosae.</title>
        <authorList>
            <person name="Cheng Q."/>
        </authorList>
    </citation>
    <scope>NUCLEOTIDE SEQUENCE</scope>
    <source>
        <strain evidence="4">R4</strain>
    </source>
</reference>
<organism evidence="4 5">
    <name type="scientific">Diplocarpon rosae</name>
    <dbReference type="NCBI Taxonomy" id="946125"/>
    <lineage>
        <taxon>Eukaryota</taxon>
        <taxon>Fungi</taxon>
        <taxon>Dikarya</taxon>
        <taxon>Ascomycota</taxon>
        <taxon>Pezizomycotina</taxon>
        <taxon>Leotiomycetes</taxon>
        <taxon>Helotiales</taxon>
        <taxon>Drepanopezizaceae</taxon>
        <taxon>Diplocarpon</taxon>
    </lineage>
</organism>
<dbReference type="Gene3D" id="3.40.50.720">
    <property type="entry name" value="NAD(P)-binding Rossmann-like Domain"/>
    <property type="match status" value="1"/>
</dbReference>
<dbReference type="InterPro" id="IPR013968">
    <property type="entry name" value="PKS_KR"/>
</dbReference>
<feature type="domain" description="Carrier" evidence="3">
    <location>
        <begin position="189"/>
        <end position="266"/>
    </location>
</feature>
<dbReference type="AlphaFoldDB" id="A0AAD9WA79"/>
<comment type="caution">
    <text evidence="4">The sequence shown here is derived from an EMBL/GenBank/DDBJ whole genome shotgun (WGS) entry which is preliminary data.</text>
</comment>
<dbReference type="PROSITE" id="PS50075">
    <property type="entry name" value="CARRIER"/>
    <property type="match status" value="1"/>
</dbReference>
<dbReference type="InterPro" id="IPR050091">
    <property type="entry name" value="PKS_NRPS_Biosynth_Enz"/>
</dbReference>
<dbReference type="InterPro" id="IPR036736">
    <property type="entry name" value="ACP-like_sf"/>
</dbReference>
<keyword evidence="5" id="KW-1185">Reference proteome</keyword>
<keyword evidence="1" id="KW-0596">Phosphopantetheine</keyword>
<dbReference type="EMBL" id="JAUBYV010000010">
    <property type="protein sequence ID" value="KAK2624152.1"/>
    <property type="molecule type" value="Genomic_DNA"/>
</dbReference>
<name>A0AAD9WA79_9HELO</name>
<dbReference type="GO" id="GO:0006633">
    <property type="term" value="P:fatty acid biosynthetic process"/>
    <property type="evidence" value="ECO:0007669"/>
    <property type="project" value="TreeGrafter"/>
</dbReference>
<dbReference type="GO" id="GO:0031177">
    <property type="term" value="F:phosphopantetheine binding"/>
    <property type="evidence" value="ECO:0007669"/>
    <property type="project" value="InterPro"/>
</dbReference>
<evidence type="ECO:0000256" key="2">
    <source>
        <dbReference type="ARBA" id="ARBA00022553"/>
    </source>
</evidence>
<keyword evidence="2" id="KW-0597">Phosphoprotein</keyword>
<dbReference type="GO" id="GO:0004312">
    <property type="term" value="F:fatty acid synthase activity"/>
    <property type="evidence" value="ECO:0007669"/>
    <property type="project" value="TreeGrafter"/>
</dbReference>
<evidence type="ECO:0000256" key="1">
    <source>
        <dbReference type="ARBA" id="ARBA00022450"/>
    </source>
</evidence>
<dbReference type="InterPro" id="IPR036291">
    <property type="entry name" value="NAD(P)-bd_dom_sf"/>
</dbReference>
<dbReference type="InterPro" id="IPR009081">
    <property type="entry name" value="PP-bd_ACP"/>
</dbReference>
<dbReference type="SUPFAM" id="SSF51735">
    <property type="entry name" value="NAD(P)-binding Rossmann-fold domains"/>
    <property type="match status" value="1"/>
</dbReference>
<dbReference type="GO" id="GO:0044550">
    <property type="term" value="P:secondary metabolite biosynthetic process"/>
    <property type="evidence" value="ECO:0007669"/>
    <property type="project" value="TreeGrafter"/>
</dbReference>
<dbReference type="InterPro" id="IPR057326">
    <property type="entry name" value="KR_dom"/>
</dbReference>
<proteinExistence type="predicted"/>
<dbReference type="PANTHER" id="PTHR43775">
    <property type="entry name" value="FATTY ACID SYNTHASE"/>
    <property type="match status" value="1"/>
</dbReference>